<evidence type="ECO:0000256" key="1">
    <source>
        <dbReference type="ARBA" id="ARBA00022741"/>
    </source>
</evidence>
<dbReference type="AlphaFoldDB" id="A0A482WR14"/>
<evidence type="ECO:0008006" key="5">
    <source>
        <dbReference type="Google" id="ProtNLM"/>
    </source>
</evidence>
<dbReference type="GO" id="GO:0005524">
    <property type="term" value="F:ATP binding"/>
    <property type="evidence" value="ECO:0007669"/>
    <property type="project" value="UniProtKB-KW"/>
</dbReference>
<dbReference type="PANTHER" id="PTHR12169">
    <property type="entry name" value="ATPASE N2B"/>
    <property type="match status" value="1"/>
</dbReference>
<organism evidence="3 4">
    <name type="scientific">Laodelphax striatellus</name>
    <name type="common">Small brown planthopper</name>
    <name type="synonym">Delphax striatella</name>
    <dbReference type="NCBI Taxonomy" id="195883"/>
    <lineage>
        <taxon>Eukaryota</taxon>
        <taxon>Metazoa</taxon>
        <taxon>Ecdysozoa</taxon>
        <taxon>Arthropoda</taxon>
        <taxon>Hexapoda</taxon>
        <taxon>Insecta</taxon>
        <taxon>Pterygota</taxon>
        <taxon>Neoptera</taxon>
        <taxon>Paraneoptera</taxon>
        <taxon>Hemiptera</taxon>
        <taxon>Auchenorrhyncha</taxon>
        <taxon>Fulgoroidea</taxon>
        <taxon>Delphacidae</taxon>
        <taxon>Criomorphinae</taxon>
        <taxon>Laodelphax</taxon>
    </lineage>
</organism>
<dbReference type="EMBL" id="QKKF02027305">
    <property type="protein sequence ID" value="RZF35898.1"/>
    <property type="molecule type" value="Genomic_DNA"/>
</dbReference>
<dbReference type="GO" id="GO:0016887">
    <property type="term" value="F:ATP hydrolysis activity"/>
    <property type="evidence" value="ECO:0007669"/>
    <property type="project" value="InterPro"/>
</dbReference>
<gene>
    <name evidence="3" type="ORF">LSTR_LSTR014844</name>
</gene>
<dbReference type="PANTHER" id="PTHR12169:SF6">
    <property type="entry name" value="AFG1-LIKE ATPASE"/>
    <property type="match status" value="1"/>
</dbReference>
<dbReference type="Proteomes" id="UP000291343">
    <property type="component" value="Unassembled WGS sequence"/>
</dbReference>
<dbReference type="InParanoid" id="A0A482WR14"/>
<dbReference type="Pfam" id="PF03969">
    <property type="entry name" value="AFG1_ATPase"/>
    <property type="match status" value="1"/>
</dbReference>
<reference evidence="3 4" key="1">
    <citation type="journal article" date="2017" name="Gigascience">
        <title>Genome sequence of the small brown planthopper, Laodelphax striatellus.</title>
        <authorList>
            <person name="Zhu J."/>
            <person name="Jiang F."/>
            <person name="Wang X."/>
            <person name="Yang P."/>
            <person name="Bao Y."/>
            <person name="Zhao W."/>
            <person name="Wang W."/>
            <person name="Lu H."/>
            <person name="Wang Q."/>
            <person name="Cui N."/>
            <person name="Li J."/>
            <person name="Chen X."/>
            <person name="Luo L."/>
            <person name="Yu J."/>
            <person name="Kang L."/>
            <person name="Cui F."/>
        </authorList>
    </citation>
    <scope>NUCLEOTIDE SEQUENCE [LARGE SCALE GENOMIC DNA]</scope>
    <source>
        <strain evidence="3">Lst14</strain>
    </source>
</reference>
<sequence>MMKTEKPKQYANVLSEGREKGSPRYYPLGAGDYILISQAFHTVFIQDVPQLSLKNRSQTRRFITLIDTLYDSRVRVVISSDVPHTKLFLKQAMDVSDEQRVLLDDLNINTGEENSQANVFTGDEELFAFDRTISRLSEMQTKDYWDQWDKRK</sequence>
<comment type="caution">
    <text evidence="3">The sequence shown here is derived from an EMBL/GenBank/DDBJ whole genome shotgun (WGS) entry which is preliminary data.</text>
</comment>
<dbReference type="STRING" id="195883.A0A482WR14"/>
<accession>A0A482WR14</accession>
<keyword evidence="2" id="KW-0067">ATP-binding</keyword>
<dbReference type="GO" id="GO:0005739">
    <property type="term" value="C:mitochondrion"/>
    <property type="evidence" value="ECO:0007669"/>
    <property type="project" value="TreeGrafter"/>
</dbReference>
<evidence type="ECO:0000313" key="4">
    <source>
        <dbReference type="Proteomes" id="UP000291343"/>
    </source>
</evidence>
<evidence type="ECO:0000256" key="2">
    <source>
        <dbReference type="ARBA" id="ARBA00022840"/>
    </source>
</evidence>
<name>A0A482WR14_LAOST</name>
<keyword evidence="4" id="KW-1185">Reference proteome</keyword>
<dbReference type="OrthoDB" id="548867at2759"/>
<proteinExistence type="predicted"/>
<evidence type="ECO:0000313" key="3">
    <source>
        <dbReference type="EMBL" id="RZF35898.1"/>
    </source>
</evidence>
<dbReference type="InterPro" id="IPR005654">
    <property type="entry name" value="ATPase_AFG1-like"/>
</dbReference>
<protein>
    <recommendedName>
        <fullName evidence="5">ATPase N2B</fullName>
    </recommendedName>
</protein>
<keyword evidence="1" id="KW-0547">Nucleotide-binding</keyword>